<reference evidence="1" key="1">
    <citation type="submission" date="2022-05" db="EMBL/GenBank/DDBJ databases">
        <authorList>
            <person name="Colautti A."/>
            <person name="Iacumin L."/>
        </authorList>
    </citation>
    <scope>NUCLEOTIDE SEQUENCE</scope>
    <source>
        <strain evidence="1">SK 55</strain>
    </source>
</reference>
<gene>
    <name evidence="1" type="ORF">M9R32_04950</name>
</gene>
<proteinExistence type="predicted"/>
<dbReference type="RefSeq" id="WP_269925627.1">
    <property type="nucleotide sequence ID" value="NZ_JAMKBJ010000003.1"/>
</dbReference>
<keyword evidence="2" id="KW-1185">Reference proteome</keyword>
<dbReference type="AlphaFoldDB" id="A0A9X3LEH5"/>
<evidence type="ECO:0000313" key="1">
    <source>
        <dbReference type="EMBL" id="MCZ8536527.1"/>
    </source>
</evidence>
<accession>A0A9X3LEH5</accession>
<dbReference type="PROSITE" id="PS51257">
    <property type="entry name" value="PROKAR_LIPOPROTEIN"/>
    <property type="match status" value="1"/>
</dbReference>
<dbReference type="EMBL" id="JAMKBJ010000003">
    <property type="protein sequence ID" value="MCZ8536527.1"/>
    <property type="molecule type" value="Genomic_DNA"/>
</dbReference>
<organism evidence="1 2">
    <name type="scientific">Paenisporosarcina quisquiliarum</name>
    <dbReference type="NCBI Taxonomy" id="365346"/>
    <lineage>
        <taxon>Bacteria</taxon>
        <taxon>Bacillati</taxon>
        <taxon>Bacillota</taxon>
        <taxon>Bacilli</taxon>
        <taxon>Bacillales</taxon>
        <taxon>Caryophanaceae</taxon>
        <taxon>Paenisporosarcina</taxon>
    </lineage>
</organism>
<sequence>MIIQKAGGILLLLTLFLTGCSEQKIEVEAVEDPNIETIKKYLEIEFNGPDEKAIQVRNDMFEETTDSEKTGIEQYTDYMNETFSPYVEEEEIQELILKNHVYTYHYLAHEIGYSFKTDQIQIHQQEAFKRNYDYQVDVTFEKGGEKNVATLTGFITMSENGKISGIKSLSDSGFYQEMIKISNVGRDNGALALGILQGQFDKTDHKLNKLWSGSENPMDNKPLVEYLNKKYSTFSKDGLENFITLFGFVYPAIAAENGYELSVGEVEVHQDENEPTSYSTSVVVHYKKDGGEQMTATVKGIAKIKDAVEKLEILDDGGLKEDLQK</sequence>
<evidence type="ECO:0000313" key="2">
    <source>
        <dbReference type="Proteomes" id="UP001152173"/>
    </source>
</evidence>
<name>A0A9X3LEH5_9BACL</name>
<dbReference type="Proteomes" id="UP001152173">
    <property type="component" value="Unassembled WGS sequence"/>
</dbReference>
<protein>
    <submittedName>
        <fullName evidence="1">Uncharacterized protein</fullName>
    </submittedName>
</protein>
<comment type="caution">
    <text evidence="1">The sequence shown here is derived from an EMBL/GenBank/DDBJ whole genome shotgun (WGS) entry which is preliminary data.</text>
</comment>